<protein>
    <recommendedName>
        <fullName evidence="2">Putative restriction endonuclease domain-containing protein</fullName>
    </recommendedName>
</protein>
<accession>A0A8J3LTL2</accession>
<reference evidence="3" key="1">
    <citation type="submission" date="2021-01" db="EMBL/GenBank/DDBJ databases">
        <title>Whole genome shotgun sequence of Planosporangium flavigriseum NBRC 105377.</title>
        <authorList>
            <person name="Komaki H."/>
            <person name="Tamura T."/>
        </authorList>
    </citation>
    <scope>NUCLEOTIDE SEQUENCE</scope>
    <source>
        <strain evidence="3">NBRC 105377</strain>
    </source>
</reference>
<evidence type="ECO:0000256" key="1">
    <source>
        <dbReference type="SAM" id="MobiDB-lite"/>
    </source>
</evidence>
<dbReference type="Proteomes" id="UP000653674">
    <property type="component" value="Unassembled WGS sequence"/>
</dbReference>
<name>A0A8J3LTL2_9ACTN</name>
<dbReference type="PANTHER" id="PTHR35400">
    <property type="entry name" value="SLR1083 PROTEIN"/>
    <property type="match status" value="1"/>
</dbReference>
<proteinExistence type="predicted"/>
<dbReference type="Pfam" id="PF05685">
    <property type="entry name" value="Uma2"/>
    <property type="match status" value="1"/>
</dbReference>
<dbReference type="PANTHER" id="PTHR35400:SF3">
    <property type="entry name" value="SLL1072 PROTEIN"/>
    <property type="match status" value="1"/>
</dbReference>
<comment type="caution">
    <text evidence="3">The sequence shown here is derived from an EMBL/GenBank/DDBJ whole genome shotgun (WGS) entry which is preliminary data.</text>
</comment>
<dbReference type="AlphaFoldDB" id="A0A8J3LTL2"/>
<gene>
    <name evidence="3" type="ORF">Pfl04_17600</name>
</gene>
<keyword evidence="4" id="KW-1185">Reference proteome</keyword>
<dbReference type="InterPro" id="IPR011335">
    <property type="entry name" value="Restrct_endonuc-II-like"/>
</dbReference>
<evidence type="ECO:0000259" key="2">
    <source>
        <dbReference type="Pfam" id="PF05685"/>
    </source>
</evidence>
<feature type="region of interest" description="Disordered" evidence="1">
    <location>
        <begin position="1"/>
        <end position="20"/>
    </location>
</feature>
<organism evidence="3 4">
    <name type="scientific">Planosporangium flavigriseum</name>
    <dbReference type="NCBI Taxonomy" id="373681"/>
    <lineage>
        <taxon>Bacteria</taxon>
        <taxon>Bacillati</taxon>
        <taxon>Actinomycetota</taxon>
        <taxon>Actinomycetes</taxon>
        <taxon>Micromonosporales</taxon>
        <taxon>Micromonosporaceae</taxon>
        <taxon>Planosporangium</taxon>
    </lineage>
</organism>
<sequence>MTGMSAEPIDRGARPWSPDPVRQRMADFTIEDVLAIPDDAPRVELVDGVMAVVPSPSLDHQAISNLLWAWLRKHRPHPLDAATAVGVAVSLNNTCEPDVLLHWAEIKRTRHFLMPHEVLLVVEVVSPGTRRRDRLEKPAVYAEAGIPNFWRIEQDPVHVYAYTLKDGAYVELANSADELVVDEPFPIRLPIREITP</sequence>
<evidence type="ECO:0000313" key="4">
    <source>
        <dbReference type="Proteomes" id="UP000653674"/>
    </source>
</evidence>
<dbReference type="CDD" id="cd06260">
    <property type="entry name" value="DUF820-like"/>
    <property type="match status" value="1"/>
</dbReference>
<dbReference type="InterPro" id="IPR008538">
    <property type="entry name" value="Uma2"/>
</dbReference>
<evidence type="ECO:0000313" key="3">
    <source>
        <dbReference type="EMBL" id="GIG73356.1"/>
    </source>
</evidence>
<dbReference type="SUPFAM" id="SSF52980">
    <property type="entry name" value="Restriction endonuclease-like"/>
    <property type="match status" value="1"/>
</dbReference>
<dbReference type="Gene3D" id="3.90.1570.10">
    <property type="entry name" value="tt1808, chain A"/>
    <property type="match status" value="1"/>
</dbReference>
<dbReference type="InterPro" id="IPR012296">
    <property type="entry name" value="Nuclease_put_TT1808"/>
</dbReference>
<dbReference type="EMBL" id="BONU01000008">
    <property type="protein sequence ID" value="GIG73356.1"/>
    <property type="molecule type" value="Genomic_DNA"/>
</dbReference>
<feature type="domain" description="Putative restriction endonuclease" evidence="2">
    <location>
        <begin position="31"/>
        <end position="186"/>
    </location>
</feature>